<evidence type="ECO:0000313" key="2">
    <source>
        <dbReference type="Proteomes" id="UP001314169"/>
    </source>
</evidence>
<dbReference type="EMBL" id="OY882858">
    <property type="protein sequence ID" value="CAK6432164.1"/>
    <property type="molecule type" value="Genomic_DNA"/>
</dbReference>
<gene>
    <name evidence="1" type="ORF">MPIPNATIZW_LOCUS470</name>
</gene>
<keyword evidence="2" id="KW-1185">Reference proteome</keyword>
<name>A0ABN9Z1Y3_PIPNA</name>
<sequence>MSCFHTRRNSAAGWTTADHLLGEVALRQAGTLGLKDAHLSLELLSCFYCLILLEKNCLNIMKALWESDWTHLNCALSTSDVNVPVCILKFNCVALPHLSYKLTFVLFRAFPGPRSRARVAPRAELVRRQGLTPSRAPWTRSLSQKSSHLGG</sequence>
<proteinExistence type="predicted"/>
<dbReference type="Proteomes" id="UP001314169">
    <property type="component" value="Chromosome 1"/>
</dbReference>
<accession>A0ABN9Z1Y3</accession>
<evidence type="ECO:0000313" key="1">
    <source>
        <dbReference type="EMBL" id="CAK6432164.1"/>
    </source>
</evidence>
<reference evidence="1" key="1">
    <citation type="submission" date="2023-12" db="EMBL/GenBank/DDBJ databases">
        <authorList>
            <person name="Brown T."/>
        </authorList>
    </citation>
    <scope>NUCLEOTIDE SEQUENCE</scope>
</reference>
<protein>
    <submittedName>
        <fullName evidence="1">Uncharacterized protein</fullName>
    </submittedName>
</protein>
<organism evidence="1 2">
    <name type="scientific">Pipistrellus nathusii</name>
    <name type="common">Nathusius' pipistrelle</name>
    <dbReference type="NCBI Taxonomy" id="59473"/>
    <lineage>
        <taxon>Eukaryota</taxon>
        <taxon>Metazoa</taxon>
        <taxon>Chordata</taxon>
        <taxon>Craniata</taxon>
        <taxon>Vertebrata</taxon>
        <taxon>Euteleostomi</taxon>
        <taxon>Mammalia</taxon>
        <taxon>Eutheria</taxon>
        <taxon>Laurasiatheria</taxon>
        <taxon>Chiroptera</taxon>
        <taxon>Yangochiroptera</taxon>
        <taxon>Vespertilionidae</taxon>
        <taxon>Pipistrellus</taxon>
    </lineage>
</organism>